<name>A0ACC3YML4_COLTU</name>
<keyword evidence="2" id="KW-1185">Reference proteome</keyword>
<dbReference type="EMBL" id="VUJX02000008">
    <property type="protein sequence ID" value="KAL0933128.1"/>
    <property type="molecule type" value="Genomic_DNA"/>
</dbReference>
<dbReference type="Proteomes" id="UP000805649">
    <property type="component" value="Unassembled WGS sequence"/>
</dbReference>
<protein>
    <submittedName>
        <fullName evidence="1">Uncharacterized protein</fullName>
    </submittedName>
</protein>
<accession>A0ACC3YML4</accession>
<proteinExistence type="predicted"/>
<evidence type="ECO:0000313" key="1">
    <source>
        <dbReference type="EMBL" id="KAL0933128.1"/>
    </source>
</evidence>
<evidence type="ECO:0000313" key="2">
    <source>
        <dbReference type="Proteomes" id="UP000805649"/>
    </source>
</evidence>
<sequence length="364" mass="39818">MEAATSSRRSSATAYSRPRTRQRVHKAPPTLEVPDIEENASERKRVLNVLAQRRYRERRRQDRVAKQKQGDSEGQPDGAGSDSLTPTVPGAANLVDQTTDDLLPFTDDGKDANAVGFSLDAATAWTTEPSDGLAMSEFIFGTMNTSILDQSPTSATTMLNLSSSPSTVDPASVMNSSASPSSSLSEFSDTYLLPMNDLQLLKGVLQVATRLGCSSDMWNPAANSPFNEGAGTPAELLPETWKPTTAQILTPHHPLMDFLPWPDVRTRVISLFSLPDAMRPPTARGPLGLVNFAYDLEDTSEGVRIWGADPCDASNWEVGQTFFQRWWFVFDRSVIEQSNKWRRLRGAAALQLMPGSVSPVVDDV</sequence>
<organism evidence="1 2">
    <name type="scientific">Colletotrichum truncatum</name>
    <name type="common">Anthracnose fungus</name>
    <name type="synonym">Colletotrichum capsici</name>
    <dbReference type="NCBI Taxonomy" id="5467"/>
    <lineage>
        <taxon>Eukaryota</taxon>
        <taxon>Fungi</taxon>
        <taxon>Dikarya</taxon>
        <taxon>Ascomycota</taxon>
        <taxon>Pezizomycotina</taxon>
        <taxon>Sordariomycetes</taxon>
        <taxon>Hypocreomycetidae</taxon>
        <taxon>Glomerellales</taxon>
        <taxon>Glomerellaceae</taxon>
        <taxon>Colletotrichum</taxon>
        <taxon>Colletotrichum truncatum species complex</taxon>
    </lineage>
</organism>
<comment type="caution">
    <text evidence="1">The sequence shown here is derived from an EMBL/GenBank/DDBJ whole genome shotgun (WGS) entry which is preliminary data.</text>
</comment>
<reference evidence="1 2" key="1">
    <citation type="journal article" date="2020" name="Phytopathology">
        <title>Genome Sequence Resources of Colletotrichum truncatum, C. plurivorum, C. musicola, and C. sojae: Four Species Pathogenic to Soybean (Glycine max).</title>
        <authorList>
            <person name="Rogerio F."/>
            <person name="Boufleur T.R."/>
            <person name="Ciampi-Guillardi M."/>
            <person name="Sukno S.A."/>
            <person name="Thon M.R."/>
            <person name="Massola Junior N.S."/>
            <person name="Baroncelli R."/>
        </authorList>
    </citation>
    <scope>NUCLEOTIDE SEQUENCE [LARGE SCALE GENOMIC DNA]</scope>
    <source>
        <strain evidence="1 2">CMES1059</strain>
    </source>
</reference>
<gene>
    <name evidence="1" type="ORF">CTRU02_212091</name>
</gene>